<reference evidence="8" key="1">
    <citation type="submission" date="2023-07" db="EMBL/GenBank/DDBJ databases">
        <title>Christiangramia sp. SM2212., a novel bacterium of the family Flavobacteriaceae isolated from the sea sediment.</title>
        <authorList>
            <person name="Wang J."/>
            <person name="Zhang X."/>
        </authorList>
    </citation>
    <scope>NUCLEOTIDE SEQUENCE [LARGE SCALE GENOMIC DNA]</scope>
    <source>
        <strain evidence="8">SM2212</strain>
    </source>
</reference>
<dbReference type="InterPro" id="IPR011622">
    <property type="entry name" value="7TMR_DISM_rcpt_extracell_dom2"/>
</dbReference>
<dbReference type="InterPro" id="IPR000792">
    <property type="entry name" value="Tscrpt_reg_LuxR_C"/>
</dbReference>
<evidence type="ECO:0000313" key="8">
    <source>
        <dbReference type="Proteomes" id="UP001257234"/>
    </source>
</evidence>
<feature type="domain" description="HTH luxR-type" evidence="6">
    <location>
        <begin position="393"/>
        <end position="458"/>
    </location>
</feature>
<dbReference type="PROSITE" id="PS00622">
    <property type="entry name" value="HTH_LUXR_1"/>
    <property type="match status" value="1"/>
</dbReference>
<feature type="coiled-coil region" evidence="4">
    <location>
        <begin position="355"/>
        <end position="382"/>
    </location>
</feature>
<evidence type="ECO:0000256" key="3">
    <source>
        <dbReference type="ARBA" id="ARBA00023163"/>
    </source>
</evidence>
<evidence type="ECO:0000256" key="5">
    <source>
        <dbReference type="SAM" id="Phobius"/>
    </source>
</evidence>
<dbReference type="Gene3D" id="1.10.10.10">
    <property type="entry name" value="Winged helix-like DNA-binding domain superfamily/Winged helix DNA-binding domain"/>
    <property type="match status" value="1"/>
</dbReference>
<evidence type="ECO:0000256" key="4">
    <source>
        <dbReference type="SAM" id="Coils"/>
    </source>
</evidence>
<dbReference type="PANTHER" id="PTHR44688:SF16">
    <property type="entry name" value="DNA-BINDING TRANSCRIPTIONAL ACTIVATOR DEVR_DOSR"/>
    <property type="match status" value="1"/>
</dbReference>
<dbReference type="CDD" id="cd06170">
    <property type="entry name" value="LuxR_C_like"/>
    <property type="match status" value="1"/>
</dbReference>
<dbReference type="PANTHER" id="PTHR44688">
    <property type="entry name" value="DNA-BINDING TRANSCRIPTIONAL ACTIVATOR DEVR_DOSR"/>
    <property type="match status" value="1"/>
</dbReference>
<dbReference type="Pfam" id="PF07696">
    <property type="entry name" value="7TMR-DISMED2"/>
    <property type="match status" value="1"/>
</dbReference>
<feature type="transmembrane region" description="Helical" evidence="5">
    <location>
        <begin position="216"/>
        <end position="234"/>
    </location>
</feature>
<keyword evidence="8" id="KW-1185">Reference proteome</keyword>
<dbReference type="PROSITE" id="PS51257">
    <property type="entry name" value="PROKAR_LIPOPROTEIN"/>
    <property type="match status" value="1"/>
</dbReference>
<evidence type="ECO:0000256" key="1">
    <source>
        <dbReference type="ARBA" id="ARBA00023015"/>
    </source>
</evidence>
<proteinExistence type="predicted"/>
<keyword evidence="4" id="KW-0175">Coiled coil</keyword>
<dbReference type="InterPro" id="IPR016032">
    <property type="entry name" value="Sig_transdc_resp-reg_C-effctor"/>
</dbReference>
<evidence type="ECO:0000256" key="2">
    <source>
        <dbReference type="ARBA" id="ARBA00023125"/>
    </source>
</evidence>
<comment type="caution">
    <text evidence="7">The sequence shown here is derived from an EMBL/GenBank/DDBJ whole genome shotgun (WGS) entry which is preliminary data.</text>
</comment>
<keyword evidence="1" id="KW-0805">Transcription regulation</keyword>
<evidence type="ECO:0000313" key="7">
    <source>
        <dbReference type="EMBL" id="MDR5592061.1"/>
    </source>
</evidence>
<dbReference type="Pfam" id="PF00196">
    <property type="entry name" value="GerE"/>
    <property type="match status" value="1"/>
</dbReference>
<dbReference type="SMART" id="SM00421">
    <property type="entry name" value="HTH_LUXR"/>
    <property type="match status" value="1"/>
</dbReference>
<feature type="transmembrane region" description="Helical" evidence="5">
    <location>
        <begin position="184"/>
        <end position="204"/>
    </location>
</feature>
<dbReference type="InterPro" id="IPR011623">
    <property type="entry name" value="7TMR_DISM_rcpt_extracell_dom1"/>
</dbReference>
<organism evidence="7 8">
    <name type="scientific">Christiangramia sediminicola</name>
    <dbReference type="NCBI Taxonomy" id="3073267"/>
    <lineage>
        <taxon>Bacteria</taxon>
        <taxon>Pseudomonadati</taxon>
        <taxon>Bacteroidota</taxon>
        <taxon>Flavobacteriia</taxon>
        <taxon>Flavobacteriales</taxon>
        <taxon>Flavobacteriaceae</taxon>
        <taxon>Christiangramia</taxon>
    </lineage>
</organism>
<dbReference type="SUPFAM" id="SSF46894">
    <property type="entry name" value="C-terminal effector domain of the bipartite response regulators"/>
    <property type="match status" value="1"/>
</dbReference>
<dbReference type="InterPro" id="IPR036388">
    <property type="entry name" value="WH-like_DNA-bd_sf"/>
</dbReference>
<feature type="transmembrane region" description="Helical" evidence="5">
    <location>
        <begin position="270"/>
        <end position="288"/>
    </location>
</feature>
<keyword evidence="3" id="KW-0804">Transcription</keyword>
<feature type="transmembrane region" description="Helical" evidence="5">
    <location>
        <begin position="153"/>
        <end position="177"/>
    </location>
</feature>
<keyword evidence="5" id="KW-1133">Transmembrane helix</keyword>
<feature type="transmembrane region" description="Helical" evidence="5">
    <location>
        <begin position="340"/>
        <end position="357"/>
    </location>
</feature>
<protein>
    <submittedName>
        <fullName evidence="7">7TM diverse intracellular signaling domain-containing protein</fullName>
    </submittedName>
</protein>
<dbReference type="Pfam" id="PF07695">
    <property type="entry name" value="7TMR-DISM_7TM"/>
    <property type="match status" value="1"/>
</dbReference>
<dbReference type="EMBL" id="JAVJIU010000008">
    <property type="protein sequence ID" value="MDR5592061.1"/>
    <property type="molecule type" value="Genomic_DNA"/>
</dbReference>
<dbReference type="Proteomes" id="UP001257234">
    <property type="component" value="Unassembled WGS sequence"/>
</dbReference>
<keyword evidence="5" id="KW-0812">Transmembrane</keyword>
<accession>A0ABU1EUK0</accession>
<feature type="transmembrane region" description="Helical" evidence="5">
    <location>
        <begin position="246"/>
        <end position="264"/>
    </location>
</feature>
<feature type="transmembrane region" description="Helical" evidence="5">
    <location>
        <begin position="300"/>
        <end position="320"/>
    </location>
</feature>
<evidence type="ECO:0000259" key="6">
    <source>
        <dbReference type="PROSITE" id="PS50043"/>
    </source>
</evidence>
<keyword evidence="5" id="KW-0472">Membrane</keyword>
<dbReference type="RefSeq" id="WP_309562889.1">
    <property type="nucleotide sequence ID" value="NZ_JAVJIU010000008.1"/>
</dbReference>
<dbReference type="PROSITE" id="PS50043">
    <property type="entry name" value="HTH_LUXR_2"/>
    <property type="match status" value="1"/>
</dbReference>
<dbReference type="Gene3D" id="2.60.40.2380">
    <property type="match status" value="1"/>
</dbReference>
<keyword evidence="2" id="KW-0238">DNA-binding</keyword>
<sequence>MKVFTSVFFIIIFLLSSCSKIDEADKLNFSISYLEDVKDVETIQTISKQKLKNLESPNIGFKNGVYWFKVILDEQPIDESIVFDLPESNIHKITVYQNNEIIPWKELDNSHLSLLIDTVSRSNIYYFKVYFNYEVFFPLHVNTFKKSQLKEKYGFFVNGIFYGFVLMVLIINSFFYFSLKDKTFLFYCFFLILITIIFLDYDGLFNSTFPDSYLRFHRILTHFLLCLSGALFANQFLNIKYYLPKSNFIGIVLLLVTIISYLLFVFTSKFLFVAIGDTFSMLVLLHYWCIGIIISKKYKFAKFFVFGYSLILFSSFLFVIPRNWGLNTFSVSLNTVKFGALFEMLILTYAITYRIKILHEENDRFKKEINQYLNDLQVLKKSNLKESHKMEELLKSKHDLSAREIEVLILIYKGYTNKRIGEDLFVSLNTVKYHIRNIYEKLNIKNKNEAIDVFTKIKNQ</sequence>
<gene>
    <name evidence="7" type="ORF">RE431_15570</name>
</gene>
<name>A0ABU1EUK0_9FLAO</name>
<dbReference type="PRINTS" id="PR00038">
    <property type="entry name" value="HTHLUXR"/>
</dbReference>